<accession>A0ABM9N6S6</accession>
<dbReference type="Proteomes" id="UP001314181">
    <property type="component" value="Unassembled WGS sequence"/>
</dbReference>
<evidence type="ECO:0000313" key="1">
    <source>
        <dbReference type="EMBL" id="CAK8162281.1"/>
    </source>
</evidence>
<evidence type="ECO:0000313" key="2">
    <source>
        <dbReference type="Proteomes" id="UP001314181"/>
    </source>
</evidence>
<name>A0ABM9N6S6_9RICK</name>
<keyword evidence="2" id="KW-1185">Reference proteome</keyword>
<dbReference type="EMBL" id="CAWVOK010000001">
    <property type="protein sequence ID" value="CAK8162281.1"/>
    <property type="molecule type" value="Genomic_DNA"/>
</dbReference>
<gene>
    <name evidence="1" type="ORF">CAXC1_100010</name>
</gene>
<protein>
    <submittedName>
        <fullName evidence="1">Uncharacterized protein</fullName>
    </submittedName>
</protein>
<sequence>MAIMQIYYTTDNHSSSSNSVALENDAVKIEGKDLIISERIMMKKPKVIWENLSNVIDRFFDAKADALNKLAESISNGRDIFEINDELDKEASTLISFVKQMSKFIKITDKQMNSLHSTIKGDSGIWSKFKAGLAKIKNAVIKLVNAIRVQKENKELPVKNSDKKTEEEDKKTEKVLSKFEKATQGISSIFKKDAKSIDEKMQKFDKEETKQELKDAIKLDDVAETNITPTKQVEKDHNQTK</sequence>
<organism evidence="1 2">
    <name type="scientific">Candidatus Xenohaliotis californiensis</name>
    <dbReference type="NCBI Taxonomy" id="84677"/>
    <lineage>
        <taxon>Bacteria</taxon>
        <taxon>Pseudomonadati</taxon>
        <taxon>Pseudomonadota</taxon>
        <taxon>Alphaproteobacteria</taxon>
        <taxon>Rickettsiales</taxon>
        <taxon>Anaplasmataceae</taxon>
        <taxon>Candidatus Xenohaliotis</taxon>
    </lineage>
</organism>
<proteinExistence type="predicted"/>
<comment type="caution">
    <text evidence="1">The sequence shown here is derived from an EMBL/GenBank/DDBJ whole genome shotgun (WGS) entry which is preliminary data.</text>
</comment>
<reference evidence="1 2" key="1">
    <citation type="submission" date="2024-01" db="EMBL/GenBank/DDBJ databases">
        <authorList>
            <person name="Kunselman E."/>
        </authorList>
    </citation>
    <scope>NUCLEOTIDE SEQUENCE [LARGE SCALE GENOMIC DNA]</scope>
    <source>
        <strain evidence="1">2 abalone samples</strain>
    </source>
</reference>